<sequence length="176" mass="19603">MDIDGLMQKWRRRALRRELGHRALVDLKIGIDLAQFDVLVAIEGPEPEFGEVQGETMVATVAERLNIDPSRASRLVSEMVEQGFARRAVSQADARRTIIELSDRGWAVVRSVRAYKFLIMGDFLGQWDKAELAAFVPMLKRFGSWMDGIDPATEKYAAEIEQLAAGLATAPKAEVA</sequence>
<reference evidence="2 3" key="1">
    <citation type="submission" date="2020-02" db="EMBL/GenBank/DDBJ databases">
        <authorList>
            <person name="Khan S.A."/>
            <person name="Jeon C.O."/>
            <person name="Chun B.H."/>
        </authorList>
    </citation>
    <scope>NUCLEOTIDE SEQUENCE [LARGE SCALE GENOMIC DNA]</scope>
    <source>
        <strain evidence="2 3">H239</strain>
    </source>
</reference>
<comment type="caution">
    <text evidence="2">The sequence shown here is derived from an EMBL/GenBank/DDBJ whole genome shotgun (WGS) entry which is preliminary data.</text>
</comment>
<name>A0A6M1SUF5_9HYPH</name>
<proteinExistence type="predicted"/>
<dbReference type="SUPFAM" id="SSF46785">
    <property type="entry name" value="Winged helix' DNA-binding domain"/>
    <property type="match status" value="1"/>
</dbReference>
<dbReference type="Proteomes" id="UP000474802">
    <property type="component" value="Unassembled WGS sequence"/>
</dbReference>
<dbReference type="Gene3D" id="1.10.10.10">
    <property type="entry name" value="Winged helix-like DNA-binding domain superfamily/Winged helix DNA-binding domain"/>
    <property type="match status" value="1"/>
</dbReference>
<dbReference type="GO" id="GO:0003700">
    <property type="term" value="F:DNA-binding transcription factor activity"/>
    <property type="evidence" value="ECO:0007669"/>
    <property type="project" value="InterPro"/>
</dbReference>
<dbReference type="GO" id="GO:0006950">
    <property type="term" value="P:response to stress"/>
    <property type="evidence" value="ECO:0007669"/>
    <property type="project" value="TreeGrafter"/>
</dbReference>
<accession>A0A6M1SUF5</accession>
<dbReference type="SMART" id="SM00347">
    <property type="entry name" value="HTH_MARR"/>
    <property type="match status" value="1"/>
</dbReference>
<evidence type="ECO:0000313" key="2">
    <source>
        <dbReference type="EMBL" id="NGP18982.1"/>
    </source>
</evidence>
<feature type="domain" description="HTH marR-type" evidence="1">
    <location>
        <begin position="1"/>
        <end position="144"/>
    </location>
</feature>
<dbReference type="InterPro" id="IPR036388">
    <property type="entry name" value="WH-like_DNA-bd_sf"/>
</dbReference>
<gene>
    <name evidence="2" type="ORF">G5575_16165</name>
</gene>
<dbReference type="PROSITE" id="PS50995">
    <property type="entry name" value="HTH_MARR_2"/>
    <property type="match status" value="1"/>
</dbReference>
<dbReference type="InterPro" id="IPR000835">
    <property type="entry name" value="HTH_MarR-typ"/>
</dbReference>
<reference evidence="2 3" key="2">
    <citation type="submission" date="2020-03" db="EMBL/GenBank/DDBJ databases">
        <title>Devosia chinhatensis sp. nov., isolated from a hexachlorocyclohexane (HCH) dump site in India.</title>
        <authorList>
            <person name="Kumar M."/>
            <person name="Lal R."/>
        </authorList>
    </citation>
    <scope>NUCLEOTIDE SEQUENCE [LARGE SCALE GENOMIC DNA]</scope>
    <source>
        <strain evidence="2 3">H239</strain>
    </source>
</reference>
<dbReference type="InterPro" id="IPR039422">
    <property type="entry name" value="MarR/SlyA-like"/>
</dbReference>
<dbReference type="PANTHER" id="PTHR33164">
    <property type="entry name" value="TRANSCRIPTIONAL REGULATOR, MARR FAMILY"/>
    <property type="match status" value="1"/>
</dbReference>
<protein>
    <submittedName>
        <fullName evidence="2">Winged helix-turn-helix transcriptional regulator</fullName>
    </submittedName>
</protein>
<dbReference type="Pfam" id="PF12802">
    <property type="entry name" value="MarR_2"/>
    <property type="match status" value="1"/>
</dbReference>
<evidence type="ECO:0000259" key="1">
    <source>
        <dbReference type="PROSITE" id="PS50995"/>
    </source>
</evidence>
<dbReference type="EMBL" id="JAALFG010000004">
    <property type="protein sequence ID" value="NGP18982.1"/>
    <property type="molecule type" value="Genomic_DNA"/>
</dbReference>
<keyword evidence="3" id="KW-1185">Reference proteome</keyword>
<dbReference type="AlphaFoldDB" id="A0A6M1SUF5"/>
<evidence type="ECO:0000313" key="3">
    <source>
        <dbReference type="Proteomes" id="UP000474802"/>
    </source>
</evidence>
<dbReference type="InterPro" id="IPR036390">
    <property type="entry name" value="WH_DNA-bd_sf"/>
</dbReference>
<dbReference type="PANTHER" id="PTHR33164:SF57">
    <property type="entry name" value="MARR-FAMILY TRANSCRIPTIONAL REGULATOR"/>
    <property type="match status" value="1"/>
</dbReference>
<organism evidence="2 3">
    <name type="scientific">Devosia aurantiaca</name>
    <dbReference type="NCBI Taxonomy" id="2714858"/>
    <lineage>
        <taxon>Bacteria</taxon>
        <taxon>Pseudomonadati</taxon>
        <taxon>Pseudomonadota</taxon>
        <taxon>Alphaproteobacteria</taxon>
        <taxon>Hyphomicrobiales</taxon>
        <taxon>Devosiaceae</taxon>
        <taxon>Devosia</taxon>
    </lineage>
</organism>